<keyword evidence="4" id="KW-1185">Reference proteome</keyword>
<proteinExistence type="inferred from homology"/>
<organism evidence="3 4">
    <name type="scientific">Pseudosporangium ferrugineum</name>
    <dbReference type="NCBI Taxonomy" id="439699"/>
    <lineage>
        <taxon>Bacteria</taxon>
        <taxon>Bacillati</taxon>
        <taxon>Actinomycetota</taxon>
        <taxon>Actinomycetes</taxon>
        <taxon>Micromonosporales</taxon>
        <taxon>Micromonosporaceae</taxon>
        <taxon>Pseudosporangium</taxon>
    </lineage>
</organism>
<dbReference type="PRINTS" id="PR01438">
    <property type="entry name" value="UNVRSLSTRESS"/>
</dbReference>
<dbReference type="OrthoDB" id="4867015at2"/>
<evidence type="ECO:0000256" key="1">
    <source>
        <dbReference type="ARBA" id="ARBA00008791"/>
    </source>
</evidence>
<dbReference type="Proteomes" id="UP000239209">
    <property type="component" value="Unassembled WGS sequence"/>
</dbReference>
<dbReference type="AlphaFoldDB" id="A0A2T0SF13"/>
<dbReference type="RefSeq" id="WP_158277710.1">
    <property type="nucleotide sequence ID" value="NZ_PVZG01000002.1"/>
</dbReference>
<evidence type="ECO:0000313" key="4">
    <source>
        <dbReference type="Proteomes" id="UP000239209"/>
    </source>
</evidence>
<comment type="similarity">
    <text evidence="1">Belongs to the universal stress protein A family.</text>
</comment>
<reference evidence="3 4" key="1">
    <citation type="submission" date="2018-03" db="EMBL/GenBank/DDBJ databases">
        <title>Genomic Encyclopedia of Archaeal and Bacterial Type Strains, Phase II (KMG-II): from individual species to whole genera.</title>
        <authorList>
            <person name="Goeker M."/>
        </authorList>
    </citation>
    <scope>NUCLEOTIDE SEQUENCE [LARGE SCALE GENOMIC DNA]</scope>
    <source>
        <strain evidence="3 4">DSM 45348</strain>
    </source>
</reference>
<accession>A0A2T0SF13</accession>
<comment type="caution">
    <text evidence="3">The sequence shown here is derived from an EMBL/GenBank/DDBJ whole genome shotgun (WGS) entry which is preliminary data.</text>
</comment>
<gene>
    <name evidence="3" type="ORF">CLV70_102229</name>
</gene>
<evidence type="ECO:0000259" key="2">
    <source>
        <dbReference type="Pfam" id="PF00582"/>
    </source>
</evidence>
<dbReference type="Gene3D" id="3.40.50.620">
    <property type="entry name" value="HUPs"/>
    <property type="match status" value="2"/>
</dbReference>
<dbReference type="EMBL" id="PVZG01000002">
    <property type="protein sequence ID" value="PRY32018.1"/>
    <property type="molecule type" value="Genomic_DNA"/>
</dbReference>
<dbReference type="PANTHER" id="PTHR46268:SF6">
    <property type="entry name" value="UNIVERSAL STRESS PROTEIN UP12"/>
    <property type="match status" value="1"/>
</dbReference>
<dbReference type="SUPFAM" id="SSF52402">
    <property type="entry name" value="Adenine nucleotide alpha hydrolases-like"/>
    <property type="match status" value="2"/>
</dbReference>
<sequence length="264" mass="26828">MIRTRIAVGVDGSAGATAAVRWAAVEARRREAELRVLAAYHRDRPGPRAAPAPGTEAVLHAAVTLARSEAPGVEVRCLALPGYAVPVLLHAAETADLLVVGARPAGRLPGLPSGSVGAQVATHAKRSVAVVRGHAAADGPVLAGADDGPDAGTVVGRAFEEAALRDAPLVAITARAGGGADPAGPPLGGDPDALLDPWREKYPGVTAHREIVTGRPDVVLTERTANAQLVVVGPRRHGFEGVLLGAAGSRLLRHAACPVLIARP</sequence>
<protein>
    <submittedName>
        <fullName evidence="3">Nucleotide-binding universal stress UspA family protein</fullName>
    </submittedName>
</protein>
<name>A0A2T0SF13_9ACTN</name>
<dbReference type="InterPro" id="IPR006016">
    <property type="entry name" value="UspA"/>
</dbReference>
<feature type="domain" description="UspA" evidence="2">
    <location>
        <begin position="4"/>
        <end position="132"/>
    </location>
</feature>
<dbReference type="PANTHER" id="PTHR46268">
    <property type="entry name" value="STRESS RESPONSE PROTEIN NHAX"/>
    <property type="match status" value="1"/>
</dbReference>
<evidence type="ECO:0000313" key="3">
    <source>
        <dbReference type="EMBL" id="PRY32018.1"/>
    </source>
</evidence>
<dbReference type="Pfam" id="PF00582">
    <property type="entry name" value="Usp"/>
    <property type="match status" value="2"/>
</dbReference>
<dbReference type="InterPro" id="IPR006015">
    <property type="entry name" value="Universal_stress_UspA"/>
</dbReference>
<feature type="domain" description="UspA" evidence="2">
    <location>
        <begin position="141"/>
        <end position="263"/>
    </location>
</feature>
<dbReference type="InterPro" id="IPR014729">
    <property type="entry name" value="Rossmann-like_a/b/a_fold"/>
</dbReference>